<dbReference type="GO" id="GO:0140359">
    <property type="term" value="F:ABC-type transporter activity"/>
    <property type="evidence" value="ECO:0007669"/>
    <property type="project" value="InterPro"/>
</dbReference>
<feature type="transmembrane region" description="Helical" evidence="8">
    <location>
        <begin position="129"/>
        <end position="150"/>
    </location>
</feature>
<dbReference type="AlphaFoldDB" id="A0A5C4S044"/>
<dbReference type="Gene3D" id="3.40.50.300">
    <property type="entry name" value="P-loop containing nucleotide triphosphate hydrolases"/>
    <property type="match status" value="1"/>
</dbReference>
<dbReference type="InterPro" id="IPR011527">
    <property type="entry name" value="ABC1_TM_dom"/>
</dbReference>
<dbReference type="SUPFAM" id="SSF52540">
    <property type="entry name" value="P-loop containing nucleoside triphosphate hydrolases"/>
    <property type="match status" value="1"/>
</dbReference>
<dbReference type="Proteomes" id="UP000308271">
    <property type="component" value="Unassembled WGS sequence"/>
</dbReference>
<evidence type="ECO:0000256" key="3">
    <source>
        <dbReference type="ARBA" id="ARBA00022741"/>
    </source>
</evidence>
<dbReference type="PROSITE" id="PS00211">
    <property type="entry name" value="ABC_TRANSPORTER_1"/>
    <property type="match status" value="1"/>
</dbReference>
<comment type="subcellular location">
    <subcellularLocation>
        <location evidence="1">Cell membrane</location>
        <topology evidence="1">Multi-pass membrane protein</topology>
    </subcellularLocation>
</comment>
<evidence type="ECO:0000256" key="8">
    <source>
        <dbReference type="SAM" id="Phobius"/>
    </source>
</evidence>
<dbReference type="SMART" id="SM00382">
    <property type="entry name" value="AAA"/>
    <property type="match status" value="1"/>
</dbReference>
<feature type="transmembrane region" description="Helical" evidence="8">
    <location>
        <begin position="156"/>
        <end position="174"/>
    </location>
</feature>
<evidence type="ECO:0000259" key="9">
    <source>
        <dbReference type="PROSITE" id="PS50893"/>
    </source>
</evidence>
<dbReference type="InterPro" id="IPR003439">
    <property type="entry name" value="ABC_transporter-like_ATP-bd"/>
</dbReference>
<evidence type="ECO:0000259" key="10">
    <source>
        <dbReference type="PROSITE" id="PS50929"/>
    </source>
</evidence>
<evidence type="ECO:0000256" key="2">
    <source>
        <dbReference type="ARBA" id="ARBA00022692"/>
    </source>
</evidence>
<dbReference type="PROSITE" id="PS50893">
    <property type="entry name" value="ABC_TRANSPORTER_2"/>
    <property type="match status" value="1"/>
</dbReference>
<keyword evidence="3" id="KW-0547">Nucleotide-binding</keyword>
<dbReference type="InterPro" id="IPR039421">
    <property type="entry name" value="Type_1_exporter"/>
</dbReference>
<dbReference type="OrthoDB" id="593815at2"/>
<sequence length="589" mass="63428">MVQPDKKSEVREALYSLSPWVIRALLFSIVTNILVLTPSGYMLEVYDRVINSRNHQTLVMLTILVVGLYVMLEALEWVRSGIMHEAARAFDERLRRRVFDTAFAARLKNLPVGSAAQVVADLKTVRDIIGAHVTLSFMDAPLALLVLIILFLMHPLLGWFSVIGALIQVLIGVFNERRIKRPMMLASRGSTGSQMYAGSVLRNAQVIRSMGMLGNMRKRWLAKQREFLASQADASDTASANASLSKLVQSLLSSSLLGIGCWLTLEGNLGGSGMIVGSILGGKVLAPLVQIIANWRQVEGAREAFARLDGMLKAFPAEEERMPLPPPKGQLSVEGVIAGAPGSQAQILKGIGFRVAPGDSLAVVGPSASGKTTLARLLTGVWSPMSGKVRLDGSDVATWNKEELGPHVGYLPQAVELFDGTIAENVARFGEPDADKVRAACRMVGLEAFIATLPKGYDTPVGDDGAFLSGGQRQRVALARAVYGMPRFVVLDEPNSNLDTDGDAALIDTLRQLKAAGTTVIAMTHRMNILQSVGYMLVLIDGQIKQFGPRDQVLSALKGEQPPKPQTSSKPQPQQPRGISLNPAPGGQS</sequence>
<dbReference type="GO" id="GO:0030253">
    <property type="term" value="P:protein secretion by the type I secretion system"/>
    <property type="evidence" value="ECO:0007669"/>
    <property type="project" value="InterPro"/>
</dbReference>
<keyword evidence="4" id="KW-0067">ATP-binding</keyword>
<evidence type="ECO:0000313" key="12">
    <source>
        <dbReference type="Proteomes" id="UP000308271"/>
    </source>
</evidence>
<dbReference type="NCBIfam" id="TIGR01842">
    <property type="entry name" value="type_I_sec_PrtD"/>
    <property type="match status" value="1"/>
</dbReference>
<dbReference type="InterPro" id="IPR036640">
    <property type="entry name" value="ABC1_TM_sf"/>
</dbReference>
<keyword evidence="5 8" id="KW-1133">Transmembrane helix</keyword>
<gene>
    <name evidence="11" type="ORF">FGF66_11715</name>
</gene>
<name>A0A5C4S044_CHLTI</name>
<dbReference type="GO" id="GO:0016887">
    <property type="term" value="F:ATP hydrolysis activity"/>
    <property type="evidence" value="ECO:0007669"/>
    <property type="project" value="InterPro"/>
</dbReference>
<dbReference type="GO" id="GO:0005886">
    <property type="term" value="C:plasma membrane"/>
    <property type="evidence" value="ECO:0007669"/>
    <property type="project" value="UniProtKB-SubCell"/>
</dbReference>
<keyword evidence="12" id="KW-1185">Reference proteome</keyword>
<protein>
    <submittedName>
        <fullName evidence="11">Type I secretion system permease/ATPase</fullName>
    </submittedName>
</protein>
<dbReference type="SUPFAM" id="SSF90123">
    <property type="entry name" value="ABC transporter transmembrane region"/>
    <property type="match status" value="1"/>
</dbReference>
<dbReference type="EMBL" id="VDCH01000038">
    <property type="protein sequence ID" value="TNJ36558.1"/>
    <property type="molecule type" value="Genomic_DNA"/>
</dbReference>
<proteinExistence type="predicted"/>
<evidence type="ECO:0000256" key="5">
    <source>
        <dbReference type="ARBA" id="ARBA00022989"/>
    </source>
</evidence>
<keyword evidence="6 8" id="KW-0472">Membrane</keyword>
<dbReference type="InterPro" id="IPR017871">
    <property type="entry name" value="ABC_transporter-like_CS"/>
</dbReference>
<dbReference type="InterPro" id="IPR003593">
    <property type="entry name" value="AAA+_ATPase"/>
</dbReference>
<evidence type="ECO:0000313" key="11">
    <source>
        <dbReference type="EMBL" id="TNJ36558.1"/>
    </source>
</evidence>
<dbReference type="PANTHER" id="PTHR24221">
    <property type="entry name" value="ATP-BINDING CASSETTE SUB-FAMILY B"/>
    <property type="match status" value="1"/>
</dbReference>
<feature type="domain" description="ABC transporter" evidence="9">
    <location>
        <begin position="331"/>
        <end position="566"/>
    </location>
</feature>
<dbReference type="InterPro" id="IPR027417">
    <property type="entry name" value="P-loop_NTPase"/>
</dbReference>
<dbReference type="Gene3D" id="1.20.1560.10">
    <property type="entry name" value="ABC transporter type 1, transmembrane domain"/>
    <property type="match status" value="1"/>
</dbReference>
<evidence type="ECO:0000256" key="6">
    <source>
        <dbReference type="ARBA" id="ARBA00023136"/>
    </source>
</evidence>
<dbReference type="RefSeq" id="WP_139457816.1">
    <property type="nucleotide sequence ID" value="NZ_VDCH01000038.1"/>
</dbReference>
<comment type="caution">
    <text evidence="11">The sequence shown here is derived from an EMBL/GenBank/DDBJ whole genome shotgun (WGS) entry which is preliminary data.</text>
</comment>
<feature type="transmembrane region" description="Helical" evidence="8">
    <location>
        <begin position="20"/>
        <end position="38"/>
    </location>
</feature>
<dbReference type="PANTHER" id="PTHR24221:SF248">
    <property type="entry name" value="ABC TRANSPORTER TRANSMEMBRANE REGION"/>
    <property type="match status" value="1"/>
</dbReference>
<feature type="region of interest" description="Disordered" evidence="7">
    <location>
        <begin position="556"/>
        <end position="589"/>
    </location>
</feature>
<dbReference type="GO" id="GO:0005524">
    <property type="term" value="F:ATP binding"/>
    <property type="evidence" value="ECO:0007669"/>
    <property type="project" value="UniProtKB-KW"/>
</dbReference>
<dbReference type="Pfam" id="PF00664">
    <property type="entry name" value="ABC_membrane"/>
    <property type="match status" value="1"/>
</dbReference>
<organism evidence="11 12">
    <name type="scientific">Chlorobaculum thiosulfatiphilum</name>
    <name type="common">Chlorobium limicola f.sp. thiosulfatophilum</name>
    <dbReference type="NCBI Taxonomy" id="115852"/>
    <lineage>
        <taxon>Bacteria</taxon>
        <taxon>Pseudomonadati</taxon>
        <taxon>Chlorobiota</taxon>
        <taxon>Chlorobiia</taxon>
        <taxon>Chlorobiales</taxon>
        <taxon>Chlorobiaceae</taxon>
        <taxon>Chlorobaculum</taxon>
    </lineage>
</organism>
<feature type="transmembrane region" description="Helical" evidence="8">
    <location>
        <begin position="58"/>
        <end position="78"/>
    </location>
</feature>
<dbReference type="InterPro" id="IPR010128">
    <property type="entry name" value="ATPase_T1SS_PrtD-like"/>
</dbReference>
<dbReference type="GO" id="GO:0034040">
    <property type="term" value="F:ATPase-coupled lipid transmembrane transporter activity"/>
    <property type="evidence" value="ECO:0007669"/>
    <property type="project" value="TreeGrafter"/>
</dbReference>
<evidence type="ECO:0000256" key="1">
    <source>
        <dbReference type="ARBA" id="ARBA00004651"/>
    </source>
</evidence>
<evidence type="ECO:0000256" key="7">
    <source>
        <dbReference type="SAM" id="MobiDB-lite"/>
    </source>
</evidence>
<feature type="compositionally biased region" description="Low complexity" evidence="7">
    <location>
        <begin position="566"/>
        <end position="576"/>
    </location>
</feature>
<dbReference type="PROSITE" id="PS50929">
    <property type="entry name" value="ABC_TM1F"/>
    <property type="match status" value="1"/>
</dbReference>
<dbReference type="Pfam" id="PF00005">
    <property type="entry name" value="ABC_tran"/>
    <property type="match status" value="1"/>
</dbReference>
<dbReference type="GO" id="GO:0030256">
    <property type="term" value="C:type I protein secretion system complex"/>
    <property type="evidence" value="ECO:0007669"/>
    <property type="project" value="InterPro"/>
</dbReference>
<accession>A0A5C4S044</accession>
<keyword evidence="2 8" id="KW-0812">Transmembrane</keyword>
<feature type="domain" description="ABC transmembrane type-1" evidence="10">
    <location>
        <begin position="24"/>
        <end position="300"/>
    </location>
</feature>
<reference evidence="11 12" key="1">
    <citation type="submission" date="2019-05" db="EMBL/GenBank/DDBJ databases">
        <title>Draft Whole-Genome sequence of the green sulfur bacterium Chlorobaculum thiosulfatiphilum DSM 249.</title>
        <authorList>
            <person name="Meyer T.E."/>
            <person name="Kyndt J.A."/>
        </authorList>
    </citation>
    <scope>NUCLEOTIDE SEQUENCE [LARGE SCALE GENOMIC DNA]</scope>
    <source>
        <strain evidence="11 12">DSM 249</strain>
    </source>
</reference>
<evidence type="ECO:0000256" key="4">
    <source>
        <dbReference type="ARBA" id="ARBA00022840"/>
    </source>
</evidence>